<dbReference type="InterPro" id="IPR016187">
    <property type="entry name" value="CTDL_fold"/>
</dbReference>
<dbReference type="InterPro" id="IPR050111">
    <property type="entry name" value="C-type_lectin/snaclec_domain"/>
</dbReference>
<sequence>MGYGTACPEGWQNYDQSCYKLIEQELSWDKASAYCVENSPHNYGHLATIHNDLENDFITYVVLRDGKTRWIGANDLKEEGKLEMYALQVVSKPRRAPGVPGVSGGS</sequence>
<evidence type="ECO:0000313" key="3">
    <source>
        <dbReference type="Proteomes" id="UP001152320"/>
    </source>
</evidence>
<dbReference type="InterPro" id="IPR001304">
    <property type="entry name" value="C-type_lectin-like"/>
</dbReference>
<feature type="domain" description="C-type lectin" evidence="1">
    <location>
        <begin position="14"/>
        <end position="106"/>
    </location>
</feature>
<organism evidence="2 3">
    <name type="scientific">Holothuria leucospilota</name>
    <name type="common">Black long sea cucumber</name>
    <name type="synonym">Mertensiothuria leucospilota</name>
    <dbReference type="NCBI Taxonomy" id="206669"/>
    <lineage>
        <taxon>Eukaryota</taxon>
        <taxon>Metazoa</taxon>
        <taxon>Echinodermata</taxon>
        <taxon>Eleutherozoa</taxon>
        <taxon>Echinozoa</taxon>
        <taxon>Holothuroidea</taxon>
        <taxon>Aspidochirotacea</taxon>
        <taxon>Aspidochirotida</taxon>
        <taxon>Holothuriidae</taxon>
        <taxon>Holothuria</taxon>
    </lineage>
</organism>
<dbReference type="Gene3D" id="3.10.100.10">
    <property type="entry name" value="Mannose-Binding Protein A, subunit A"/>
    <property type="match status" value="1"/>
</dbReference>
<comment type="caution">
    <text evidence="2">The sequence shown here is derived from an EMBL/GenBank/DDBJ whole genome shotgun (WGS) entry which is preliminary data.</text>
</comment>
<dbReference type="EMBL" id="JAIZAY010000009">
    <property type="protein sequence ID" value="KAJ8036029.1"/>
    <property type="molecule type" value="Genomic_DNA"/>
</dbReference>
<name>A0A9Q1H7J6_HOLLE</name>
<keyword evidence="3" id="KW-1185">Reference proteome</keyword>
<gene>
    <name evidence="2" type="ORF">HOLleu_19887</name>
</gene>
<dbReference type="SUPFAM" id="SSF56436">
    <property type="entry name" value="C-type lectin-like"/>
    <property type="match status" value="1"/>
</dbReference>
<evidence type="ECO:0000259" key="1">
    <source>
        <dbReference type="PROSITE" id="PS50041"/>
    </source>
</evidence>
<dbReference type="Proteomes" id="UP001152320">
    <property type="component" value="Chromosome 9"/>
</dbReference>
<dbReference type="AlphaFoldDB" id="A0A9Q1H7J6"/>
<accession>A0A9Q1H7J6</accession>
<evidence type="ECO:0000313" key="2">
    <source>
        <dbReference type="EMBL" id="KAJ8036029.1"/>
    </source>
</evidence>
<dbReference type="CDD" id="cd00037">
    <property type="entry name" value="CLECT"/>
    <property type="match status" value="1"/>
</dbReference>
<protein>
    <submittedName>
        <fullName evidence="2">Snaclec 3</fullName>
    </submittedName>
</protein>
<reference evidence="2" key="1">
    <citation type="submission" date="2021-10" db="EMBL/GenBank/DDBJ databases">
        <title>Tropical sea cucumber genome reveals ecological adaptation and Cuvierian tubules defense mechanism.</title>
        <authorList>
            <person name="Chen T."/>
        </authorList>
    </citation>
    <scope>NUCLEOTIDE SEQUENCE</scope>
    <source>
        <strain evidence="2">Nanhai2018</strain>
        <tissue evidence="2">Muscle</tissue>
    </source>
</reference>
<dbReference type="OrthoDB" id="441660at2759"/>
<dbReference type="Pfam" id="PF00059">
    <property type="entry name" value="Lectin_C"/>
    <property type="match status" value="1"/>
</dbReference>
<dbReference type="PANTHER" id="PTHR22803">
    <property type="entry name" value="MANNOSE, PHOSPHOLIPASE, LECTIN RECEPTOR RELATED"/>
    <property type="match status" value="1"/>
</dbReference>
<proteinExistence type="predicted"/>
<dbReference type="PROSITE" id="PS50041">
    <property type="entry name" value="C_TYPE_LECTIN_2"/>
    <property type="match status" value="1"/>
</dbReference>
<dbReference type="InterPro" id="IPR016186">
    <property type="entry name" value="C-type_lectin-like/link_sf"/>
</dbReference>